<dbReference type="AlphaFoldDB" id="A0A835UCZ1"/>
<dbReference type="InterPro" id="IPR043452">
    <property type="entry name" value="BZIP46-like"/>
</dbReference>
<dbReference type="GO" id="GO:0009738">
    <property type="term" value="P:abscisic acid-activated signaling pathway"/>
    <property type="evidence" value="ECO:0007669"/>
    <property type="project" value="UniProtKB-KW"/>
</dbReference>
<keyword evidence="5" id="KW-0804">Transcription</keyword>
<evidence type="ECO:0000259" key="8">
    <source>
        <dbReference type="PROSITE" id="PS50217"/>
    </source>
</evidence>
<feature type="domain" description="BZIP" evidence="8">
    <location>
        <begin position="191"/>
        <end position="241"/>
    </location>
</feature>
<dbReference type="SMART" id="SM00338">
    <property type="entry name" value="BRLZ"/>
    <property type="match status" value="1"/>
</dbReference>
<dbReference type="GO" id="GO:0005634">
    <property type="term" value="C:nucleus"/>
    <property type="evidence" value="ECO:0007669"/>
    <property type="project" value="UniProtKB-SubCell"/>
</dbReference>
<dbReference type="Gene3D" id="1.20.5.170">
    <property type="match status" value="1"/>
</dbReference>
<dbReference type="PROSITE" id="PS50217">
    <property type="entry name" value="BZIP"/>
    <property type="match status" value="1"/>
</dbReference>
<dbReference type="PROSITE" id="PS00036">
    <property type="entry name" value="BZIP_BASIC"/>
    <property type="match status" value="1"/>
</dbReference>
<comment type="caution">
    <text evidence="9">The sequence shown here is derived from an EMBL/GenBank/DDBJ whole genome shotgun (WGS) entry which is preliminary data.</text>
</comment>
<proteinExistence type="predicted"/>
<evidence type="ECO:0000256" key="7">
    <source>
        <dbReference type="SAM" id="MobiDB-lite"/>
    </source>
</evidence>
<dbReference type="GO" id="GO:0003700">
    <property type="term" value="F:DNA-binding transcription factor activity"/>
    <property type="evidence" value="ECO:0007669"/>
    <property type="project" value="InterPro"/>
</dbReference>
<dbReference type="CDD" id="cd14707">
    <property type="entry name" value="bZIP_plant_BZIP46"/>
    <property type="match status" value="1"/>
</dbReference>
<evidence type="ECO:0000256" key="1">
    <source>
        <dbReference type="ARBA" id="ARBA00004123"/>
    </source>
</evidence>
<feature type="compositionally biased region" description="Polar residues" evidence="7">
    <location>
        <begin position="1"/>
        <end position="22"/>
    </location>
</feature>
<dbReference type="Pfam" id="PF00170">
    <property type="entry name" value="bZIP_1"/>
    <property type="match status" value="1"/>
</dbReference>
<name>A0A835UCZ1_VANPL</name>
<dbReference type="GO" id="GO:0003677">
    <property type="term" value="F:DNA binding"/>
    <property type="evidence" value="ECO:0007669"/>
    <property type="project" value="UniProtKB-KW"/>
</dbReference>
<dbReference type="InterPro" id="IPR046347">
    <property type="entry name" value="bZIP_sf"/>
</dbReference>
<evidence type="ECO:0000256" key="2">
    <source>
        <dbReference type="ARBA" id="ARBA00022682"/>
    </source>
</evidence>
<feature type="compositionally biased region" description="Low complexity" evidence="7">
    <location>
        <begin position="23"/>
        <end position="39"/>
    </location>
</feature>
<protein>
    <recommendedName>
        <fullName evidence="8">BZIP domain-containing protein</fullName>
    </recommendedName>
</protein>
<dbReference type="EMBL" id="JADCNL010000012">
    <property type="protein sequence ID" value="KAG0457027.1"/>
    <property type="molecule type" value="Genomic_DNA"/>
</dbReference>
<reference evidence="9 10" key="1">
    <citation type="journal article" date="2020" name="Nat. Food">
        <title>A phased Vanilla planifolia genome enables genetic improvement of flavour and production.</title>
        <authorList>
            <person name="Hasing T."/>
            <person name="Tang H."/>
            <person name="Brym M."/>
            <person name="Khazi F."/>
            <person name="Huang T."/>
            <person name="Chambers A.H."/>
        </authorList>
    </citation>
    <scope>NUCLEOTIDE SEQUENCE [LARGE SCALE GENOMIC DNA]</scope>
    <source>
        <tissue evidence="9">Leaf</tissue>
    </source>
</reference>
<accession>A0A835UCZ1</accession>
<evidence type="ECO:0000256" key="3">
    <source>
        <dbReference type="ARBA" id="ARBA00023015"/>
    </source>
</evidence>
<dbReference type="Proteomes" id="UP000636800">
    <property type="component" value="Chromosome 12"/>
</dbReference>
<dbReference type="PANTHER" id="PTHR22952">
    <property type="entry name" value="CAMP-RESPONSE ELEMENT BINDING PROTEIN-RELATED"/>
    <property type="match status" value="1"/>
</dbReference>
<keyword evidence="2" id="KW-0938">Abscisic acid signaling pathway</keyword>
<sequence length="262" mass="28203">MHSSDAGEGNSQNSGTQVNLCKSGSSTSTFTRSSSSSSSIVIPHSPKRKTMEELWKDINLSTLGHESVLSTPLVDHHKSSTSAATVNRQSYRSIILQDFLAGASKNPPSSTTAAAASDVPILPTTALSLSTSGLVLGAGFQYETIKPNHCISNSTAPFFSDDVIGSPPPSALFSFYSNKRPLDTPSCIASGDRHHKRMMKNRESAARSRARKQAYTNELELEVAHLAEENTKLRKQNEELRSAMAAQTPKKHALQKTSSAPF</sequence>
<organism evidence="9 10">
    <name type="scientific">Vanilla planifolia</name>
    <name type="common">Vanilla</name>
    <dbReference type="NCBI Taxonomy" id="51239"/>
    <lineage>
        <taxon>Eukaryota</taxon>
        <taxon>Viridiplantae</taxon>
        <taxon>Streptophyta</taxon>
        <taxon>Embryophyta</taxon>
        <taxon>Tracheophyta</taxon>
        <taxon>Spermatophyta</taxon>
        <taxon>Magnoliopsida</taxon>
        <taxon>Liliopsida</taxon>
        <taxon>Asparagales</taxon>
        <taxon>Orchidaceae</taxon>
        <taxon>Vanilloideae</taxon>
        <taxon>Vanilleae</taxon>
        <taxon>Vanilla</taxon>
    </lineage>
</organism>
<keyword evidence="3" id="KW-0805">Transcription regulation</keyword>
<dbReference type="OrthoDB" id="1921190at2759"/>
<evidence type="ECO:0000256" key="4">
    <source>
        <dbReference type="ARBA" id="ARBA00023125"/>
    </source>
</evidence>
<dbReference type="PANTHER" id="PTHR22952:SF433">
    <property type="entry name" value="PROTEIN FD"/>
    <property type="match status" value="1"/>
</dbReference>
<evidence type="ECO:0000313" key="10">
    <source>
        <dbReference type="Proteomes" id="UP000636800"/>
    </source>
</evidence>
<keyword evidence="10" id="KW-1185">Reference proteome</keyword>
<dbReference type="FunFam" id="1.20.5.170:FF:000036">
    <property type="entry name" value="ABSCISIC ACID-INSENSITIVE 5-like protein 2"/>
    <property type="match status" value="1"/>
</dbReference>
<evidence type="ECO:0000313" key="9">
    <source>
        <dbReference type="EMBL" id="KAG0457027.1"/>
    </source>
</evidence>
<keyword evidence="4" id="KW-0238">DNA-binding</keyword>
<comment type="subcellular location">
    <subcellularLocation>
        <location evidence="1">Nucleus</location>
    </subcellularLocation>
</comment>
<keyword evidence="6" id="KW-0539">Nucleus</keyword>
<dbReference type="SUPFAM" id="SSF57959">
    <property type="entry name" value="Leucine zipper domain"/>
    <property type="match status" value="1"/>
</dbReference>
<feature type="region of interest" description="Disordered" evidence="7">
    <location>
        <begin position="1"/>
        <end position="46"/>
    </location>
</feature>
<evidence type="ECO:0000256" key="5">
    <source>
        <dbReference type="ARBA" id="ARBA00023163"/>
    </source>
</evidence>
<evidence type="ECO:0000256" key="6">
    <source>
        <dbReference type="ARBA" id="ARBA00023242"/>
    </source>
</evidence>
<dbReference type="GO" id="GO:0045893">
    <property type="term" value="P:positive regulation of DNA-templated transcription"/>
    <property type="evidence" value="ECO:0007669"/>
    <property type="project" value="InterPro"/>
</dbReference>
<dbReference type="InterPro" id="IPR004827">
    <property type="entry name" value="bZIP"/>
</dbReference>
<feature type="region of interest" description="Disordered" evidence="7">
    <location>
        <begin position="241"/>
        <end position="262"/>
    </location>
</feature>
<gene>
    <name evidence="9" type="ORF">HPP92_022184</name>
</gene>